<comment type="caution">
    <text evidence="1">The sequence shown here is derived from an EMBL/GenBank/DDBJ whole genome shotgun (WGS) entry which is preliminary data.</text>
</comment>
<evidence type="ECO:0000313" key="1">
    <source>
        <dbReference type="EMBL" id="KAF2435858.1"/>
    </source>
</evidence>
<name>A0A9P4P314_9PEZI</name>
<evidence type="ECO:0008006" key="3">
    <source>
        <dbReference type="Google" id="ProtNLM"/>
    </source>
</evidence>
<dbReference type="PANTHER" id="PTHR42115:SF1">
    <property type="entry name" value="BETA-SYNTHASE (BETA-THIONASE), PUTATIVE (AFU_ORTHOLOGUE AFUA_3G08420)-RELATED"/>
    <property type="match status" value="1"/>
</dbReference>
<dbReference type="EMBL" id="MU007012">
    <property type="protein sequence ID" value="KAF2435858.1"/>
    <property type="molecule type" value="Genomic_DNA"/>
</dbReference>
<proteinExistence type="predicted"/>
<dbReference type="PANTHER" id="PTHR42115">
    <property type="entry name" value="BETA-SYNTHASE (BETA-THIONASE), PUTATIVE (AFU_ORTHOLOGUE AFUA_3G08420)-RELATED"/>
    <property type="match status" value="1"/>
</dbReference>
<protein>
    <recommendedName>
        <fullName evidence="3">Cystathionine beta-synthase</fullName>
    </recommendedName>
</protein>
<dbReference type="OrthoDB" id="2536440at2759"/>
<sequence length="177" mass="19863">MSSISSEAPNGSAKISAKASLAEKYRGATIQDLDPPPALSLYASDPIHHAKRCAFERDYTHLTVVSQEDRSLLGYISIPQLNKKLEEEEKKRREGQQGTLTEDHPVGEAMMRFRRKGKVYKVITMDTPLEELEEFFNGGVNGAEAQDFAVVTDYTRRFVLGVATRSDLEEFVKRRPG</sequence>
<accession>A0A9P4P314</accession>
<keyword evidence="2" id="KW-1185">Reference proteome</keyword>
<dbReference type="Proteomes" id="UP000800235">
    <property type="component" value="Unassembled WGS sequence"/>
</dbReference>
<dbReference type="Gene3D" id="3.10.580.10">
    <property type="entry name" value="CBS-domain"/>
    <property type="match status" value="1"/>
</dbReference>
<reference evidence="1" key="1">
    <citation type="journal article" date="2020" name="Stud. Mycol.">
        <title>101 Dothideomycetes genomes: a test case for predicting lifestyles and emergence of pathogens.</title>
        <authorList>
            <person name="Haridas S."/>
            <person name="Albert R."/>
            <person name="Binder M."/>
            <person name="Bloem J."/>
            <person name="Labutti K."/>
            <person name="Salamov A."/>
            <person name="Andreopoulos B."/>
            <person name="Baker S."/>
            <person name="Barry K."/>
            <person name="Bills G."/>
            <person name="Bluhm B."/>
            <person name="Cannon C."/>
            <person name="Castanera R."/>
            <person name="Culley D."/>
            <person name="Daum C."/>
            <person name="Ezra D."/>
            <person name="Gonzalez J."/>
            <person name="Henrissat B."/>
            <person name="Kuo A."/>
            <person name="Liang C."/>
            <person name="Lipzen A."/>
            <person name="Lutzoni F."/>
            <person name="Magnuson J."/>
            <person name="Mondo S."/>
            <person name="Nolan M."/>
            <person name="Ohm R."/>
            <person name="Pangilinan J."/>
            <person name="Park H.-J."/>
            <person name="Ramirez L."/>
            <person name="Alfaro M."/>
            <person name="Sun H."/>
            <person name="Tritt A."/>
            <person name="Yoshinaga Y."/>
            <person name="Zwiers L.-H."/>
            <person name="Turgeon B."/>
            <person name="Goodwin S."/>
            <person name="Spatafora J."/>
            <person name="Crous P."/>
            <person name="Grigoriev I."/>
        </authorList>
    </citation>
    <scope>NUCLEOTIDE SEQUENCE</scope>
    <source>
        <strain evidence="1">CBS 130266</strain>
    </source>
</reference>
<organism evidence="1 2">
    <name type="scientific">Tothia fuscella</name>
    <dbReference type="NCBI Taxonomy" id="1048955"/>
    <lineage>
        <taxon>Eukaryota</taxon>
        <taxon>Fungi</taxon>
        <taxon>Dikarya</taxon>
        <taxon>Ascomycota</taxon>
        <taxon>Pezizomycotina</taxon>
        <taxon>Dothideomycetes</taxon>
        <taxon>Pleosporomycetidae</taxon>
        <taxon>Venturiales</taxon>
        <taxon>Cylindrosympodiaceae</taxon>
        <taxon>Tothia</taxon>
    </lineage>
</organism>
<dbReference type="SUPFAM" id="SSF54631">
    <property type="entry name" value="CBS-domain pair"/>
    <property type="match status" value="1"/>
</dbReference>
<gene>
    <name evidence="1" type="ORF">EJ08DRAFT_603973</name>
</gene>
<evidence type="ECO:0000313" key="2">
    <source>
        <dbReference type="Proteomes" id="UP000800235"/>
    </source>
</evidence>
<dbReference type="AlphaFoldDB" id="A0A9P4P314"/>
<dbReference type="InterPro" id="IPR046342">
    <property type="entry name" value="CBS_dom_sf"/>
</dbReference>